<dbReference type="EMBL" id="JANCMU010000005">
    <property type="protein sequence ID" value="MDG4946595.1"/>
    <property type="molecule type" value="Genomic_DNA"/>
</dbReference>
<organism evidence="1 2">
    <name type="scientific">Profundicola chukchiensis</name>
    <dbReference type="NCBI Taxonomy" id="2961959"/>
    <lineage>
        <taxon>Bacteria</taxon>
        <taxon>Pseudomonadati</taxon>
        <taxon>Bacteroidota</taxon>
        <taxon>Flavobacteriia</taxon>
        <taxon>Flavobacteriales</taxon>
        <taxon>Weeksellaceae</taxon>
        <taxon>Profundicola</taxon>
    </lineage>
</organism>
<evidence type="ECO:0000313" key="2">
    <source>
        <dbReference type="Proteomes" id="UP001152599"/>
    </source>
</evidence>
<dbReference type="AlphaFoldDB" id="A0A9X4N0P3"/>
<gene>
    <name evidence="1" type="ORF">NMK71_09225</name>
</gene>
<keyword evidence="2" id="KW-1185">Reference proteome</keyword>
<comment type="caution">
    <text evidence="1">The sequence shown here is derived from an EMBL/GenBank/DDBJ whole genome shotgun (WGS) entry which is preliminary data.</text>
</comment>
<reference evidence="1" key="1">
    <citation type="submission" date="2022-07" db="EMBL/GenBank/DDBJ databases">
        <title>Description and genome-wide analysis of Profundicola chukchiensis gen. nov., sp. nov., marine bacteria isolated from bottom sediments of the Chukchi Sea.</title>
        <authorList>
            <person name="Romanenko L."/>
            <person name="Otstavnykh N."/>
            <person name="Kurilenko V."/>
            <person name="Eremeev V."/>
            <person name="Velansky P."/>
            <person name="Mikhailov V."/>
            <person name="Isaeva M."/>
        </authorList>
    </citation>
    <scope>NUCLEOTIDE SEQUENCE</scope>
    <source>
        <strain evidence="1">KMM 9713</strain>
    </source>
</reference>
<evidence type="ECO:0000313" key="1">
    <source>
        <dbReference type="EMBL" id="MDG4946595.1"/>
    </source>
</evidence>
<name>A0A9X4N0P3_9FLAO</name>
<dbReference type="Proteomes" id="UP001152599">
    <property type="component" value="Unassembled WGS sequence"/>
</dbReference>
<dbReference type="RefSeq" id="WP_304420959.1">
    <property type="nucleotide sequence ID" value="NZ_JANCMU010000005.1"/>
</dbReference>
<protein>
    <submittedName>
        <fullName evidence="1">YceI family protein</fullName>
    </submittedName>
</protein>
<dbReference type="PROSITE" id="PS51257">
    <property type="entry name" value="PROKAR_LIPOPROTEIN"/>
    <property type="match status" value="1"/>
</dbReference>
<sequence>MKKLLLLLSVCAFMSCKNENQNVNTDTTTENNAQVESSFTEGDFDGEEMLAFNPEKTDLKWTAYKTPEKVAVHGSFDNIDVKDTKESNIPEEILEGASFDITTSSMTTGDVSRDAKILSLFFNNMDGANIIGSFGEFNNGVVPVKIVMNGVKVEKNFQYTFENKKIIITGVIDVIEDFKANRGFDLLHEACAELHLNKTWTDVSIEIISDLEKPKA</sequence>
<accession>A0A9X4N0P3</accession>
<proteinExistence type="predicted"/>